<proteinExistence type="predicted"/>
<sequence length="211" mass="22932">MALRLLSGRCRCTLTATRRDAVPGLLPRGLELTVLEFGRPSLVRIVPRPVSAATSRPHLSGHWPQMARYARPVLAPNIRLYLLSNISASRPVLLDAAWRLAMYGTWQRPLAEMLRLPCETPPRPCRRSPTVISSRMLNPGFLTQSSVITATPFCSLLGVALLGASRQAAERSLPASRAVATLGHRNNSRCHINPPAQPPTSSGSNSAVNPH</sequence>
<feature type="region of interest" description="Disordered" evidence="1">
    <location>
        <begin position="184"/>
        <end position="211"/>
    </location>
</feature>
<reference evidence="2" key="1">
    <citation type="journal article" date="2023" name="Mol. Phylogenet. Evol.">
        <title>Genome-scale phylogeny and comparative genomics of the fungal order Sordariales.</title>
        <authorList>
            <person name="Hensen N."/>
            <person name="Bonometti L."/>
            <person name="Westerberg I."/>
            <person name="Brannstrom I.O."/>
            <person name="Guillou S."/>
            <person name="Cros-Aarteil S."/>
            <person name="Calhoun S."/>
            <person name="Haridas S."/>
            <person name="Kuo A."/>
            <person name="Mondo S."/>
            <person name="Pangilinan J."/>
            <person name="Riley R."/>
            <person name="LaButti K."/>
            <person name="Andreopoulos B."/>
            <person name="Lipzen A."/>
            <person name="Chen C."/>
            <person name="Yan M."/>
            <person name="Daum C."/>
            <person name="Ng V."/>
            <person name="Clum A."/>
            <person name="Steindorff A."/>
            <person name="Ohm R.A."/>
            <person name="Martin F."/>
            <person name="Silar P."/>
            <person name="Natvig D.O."/>
            <person name="Lalanne C."/>
            <person name="Gautier V."/>
            <person name="Ament-Velasquez S.L."/>
            <person name="Kruys A."/>
            <person name="Hutchinson M.I."/>
            <person name="Powell A.J."/>
            <person name="Barry K."/>
            <person name="Miller A.N."/>
            <person name="Grigoriev I.V."/>
            <person name="Debuchy R."/>
            <person name="Gladieux P."/>
            <person name="Hiltunen Thoren M."/>
            <person name="Johannesson H."/>
        </authorList>
    </citation>
    <scope>NUCLEOTIDE SEQUENCE</scope>
    <source>
        <strain evidence="2">CBS 118394</strain>
    </source>
</reference>
<evidence type="ECO:0000313" key="3">
    <source>
        <dbReference type="Proteomes" id="UP001283341"/>
    </source>
</evidence>
<gene>
    <name evidence="2" type="ORF">B0H66DRAFT_304236</name>
</gene>
<comment type="caution">
    <text evidence="2">The sequence shown here is derived from an EMBL/GenBank/DDBJ whole genome shotgun (WGS) entry which is preliminary data.</text>
</comment>
<accession>A0AAE0M2C1</accession>
<keyword evidence="3" id="KW-1185">Reference proteome</keyword>
<name>A0AAE0M2C1_9PEZI</name>
<dbReference type="Proteomes" id="UP001283341">
    <property type="component" value="Unassembled WGS sequence"/>
</dbReference>
<dbReference type="AlphaFoldDB" id="A0AAE0M2C1"/>
<dbReference type="EMBL" id="JAUEDM010000005">
    <property type="protein sequence ID" value="KAK3316726.1"/>
    <property type="molecule type" value="Genomic_DNA"/>
</dbReference>
<protein>
    <submittedName>
        <fullName evidence="2">Uncharacterized protein</fullName>
    </submittedName>
</protein>
<organism evidence="2 3">
    <name type="scientific">Apodospora peruviana</name>
    <dbReference type="NCBI Taxonomy" id="516989"/>
    <lineage>
        <taxon>Eukaryota</taxon>
        <taxon>Fungi</taxon>
        <taxon>Dikarya</taxon>
        <taxon>Ascomycota</taxon>
        <taxon>Pezizomycotina</taxon>
        <taxon>Sordariomycetes</taxon>
        <taxon>Sordariomycetidae</taxon>
        <taxon>Sordariales</taxon>
        <taxon>Lasiosphaeriaceae</taxon>
        <taxon>Apodospora</taxon>
    </lineage>
</organism>
<evidence type="ECO:0000313" key="2">
    <source>
        <dbReference type="EMBL" id="KAK3316726.1"/>
    </source>
</evidence>
<evidence type="ECO:0000256" key="1">
    <source>
        <dbReference type="SAM" id="MobiDB-lite"/>
    </source>
</evidence>
<feature type="compositionally biased region" description="Polar residues" evidence="1">
    <location>
        <begin position="199"/>
        <end position="211"/>
    </location>
</feature>
<reference evidence="2" key="2">
    <citation type="submission" date="2023-06" db="EMBL/GenBank/DDBJ databases">
        <authorList>
            <consortium name="Lawrence Berkeley National Laboratory"/>
            <person name="Haridas S."/>
            <person name="Hensen N."/>
            <person name="Bonometti L."/>
            <person name="Westerberg I."/>
            <person name="Brannstrom I.O."/>
            <person name="Guillou S."/>
            <person name="Cros-Aarteil S."/>
            <person name="Calhoun S."/>
            <person name="Kuo A."/>
            <person name="Mondo S."/>
            <person name="Pangilinan J."/>
            <person name="Riley R."/>
            <person name="Labutti K."/>
            <person name="Andreopoulos B."/>
            <person name="Lipzen A."/>
            <person name="Chen C."/>
            <person name="Yanf M."/>
            <person name="Daum C."/>
            <person name="Ng V."/>
            <person name="Clum A."/>
            <person name="Steindorff A."/>
            <person name="Ohm R."/>
            <person name="Martin F."/>
            <person name="Silar P."/>
            <person name="Natvig D."/>
            <person name="Lalanne C."/>
            <person name="Gautier V."/>
            <person name="Ament-Velasquez S.L."/>
            <person name="Kruys A."/>
            <person name="Hutchinson M.I."/>
            <person name="Powell A.J."/>
            <person name="Barry K."/>
            <person name="Miller A.N."/>
            <person name="Grigoriev I.V."/>
            <person name="Debuchy R."/>
            <person name="Gladieux P."/>
            <person name="Thoren M.H."/>
            <person name="Johannesson H."/>
        </authorList>
    </citation>
    <scope>NUCLEOTIDE SEQUENCE</scope>
    <source>
        <strain evidence="2">CBS 118394</strain>
    </source>
</reference>